<evidence type="ECO:0000256" key="1">
    <source>
        <dbReference type="ARBA" id="ARBA00004123"/>
    </source>
</evidence>
<evidence type="ECO:0000256" key="2">
    <source>
        <dbReference type="ARBA" id="ARBA00023015"/>
    </source>
</evidence>
<name>A0AAV1SGB5_9ROSI</name>
<gene>
    <name evidence="9" type="ORF">DCAF_LOCUS23219</name>
</gene>
<feature type="region of interest" description="Disordered" evidence="7">
    <location>
        <begin position="102"/>
        <end position="129"/>
    </location>
</feature>
<dbReference type="SUPFAM" id="SSF54171">
    <property type="entry name" value="DNA-binding domain"/>
    <property type="match status" value="1"/>
</dbReference>
<dbReference type="InterPro" id="IPR001471">
    <property type="entry name" value="AP2/ERF_dom"/>
</dbReference>
<feature type="compositionally biased region" description="Basic and acidic residues" evidence="7">
    <location>
        <begin position="103"/>
        <end position="114"/>
    </location>
</feature>
<dbReference type="Pfam" id="PF00847">
    <property type="entry name" value="AP2"/>
    <property type="match status" value="1"/>
</dbReference>
<dbReference type="GO" id="GO:0003700">
    <property type="term" value="F:DNA-binding transcription factor activity"/>
    <property type="evidence" value="ECO:0007669"/>
    <property type="project" value="InterPro"/>
</dbReference>
<dbReference type="AlphaFoldDB" id="A0AAV1SGB5"/>
<organism evidence="9 10">
    <name type="scientific">Dovyalis caffra</name>
    <dbReference type="NCBI Taxonomy" id="77055"/>
    <lineage>
        <taxon>Eukaryota</taxon>
        <taxon>Viridiplantae</taxon>
        <taxon>Streptophyta</taxon>
        <taxon>Embryophyta</taxon>
        <taxon>Tracheophyta</taxon>
        <taxon>Spermatophyta</taxon>
        <taxon>Magnoliopsida</taxon>
        <taxon>eudicotyledons</taxon>
        <taxon>Gunneridae</taxon>
        <taxon>Pentapetalae</taxon>
        <taxon>rosids</taxon>
        <taxon>fabids</taxon>
        <taxon>Malpighiales</taxon>
        <taxon>Salicaceae</taxon>
        <taxon>Flacourtieae</taxon>
        <taxon>Dovyalis</taxon>
    </lineage>
</organism>
<evidence type="ECO:0000313" key="10">
    <source>
        <dbReference type="Proteomes" id="UP001314170"/>
    </source>
</evidence>
<dbReference type="FunFam" id="3.30.730.10:FF:000001">
    <property type="entry name" value="Ethylene-responsive transcription factor 2"/>
    <property type="match status" value="1"/>
</dbReference>
<evidence type="ECO:0000313" key="9">
    <source>
        <dbReference type="EMBL" id="CAK7350486.1"/>
    </source>
</evidence>
<evidence type="ECO:0000256" key="4">
    <source>
        <dbReference type="ARBA" id="ARBA00023163"/>
    </source>
</evidence>
<dbReference type="GO" id="GO:0003677">
    <property type="term" value="F:DNA binding"/>
    <property type="evidence" value="ECO:0007669"/>
    <property type="project" value="UniProtKB-KW"/>
</dbReference>
<keyword evidence="4" id="KW-0804">Transcription</keyword>
<dbReference type="PANTHER" id="PTHR31190">
    <property type="entry name" value="DNA-BINDING DOMAIN"/>
    <property type="match status" value="1"/>
</dbReference>
<keyword evidence="3" id="KW-0238">DNA-binding</keyword>
<dbReference type="EMBL" id="CAWUPB010001184">
    <property type="protein sequence ID" value="CAK7350486.1"/>
    <property type="molecule type" value="Genomic_DNA"/>
</dbReference>
<keyword evidence="10" id="KW-1185">Reference proteome</keyword>
<comment type="similarity">
    <text evidence="6">Belongs to the AP2/ERF transcription factor family. ERF subfamily.</text>
</comment>
<dbReference type="InterPro" id="IPR016177">
    <property type="entry name" value="DNA-bd_dom_sf"/>
</dbReference>
<comment type="caution">
    <text evidence="9">The sequence shown here is derived from an EMBL/GenBank/DDBJ whole genome shotgun (WGS) entry which is preliminary data.</text>
</comment>
<dbReference type="InterPro" id="IPR036955">
    <property type="entry name" value="AP2/ERF_dom_sf"/>
</dbReference>
<sequence length="296" mass="33035">MLEFLPRSPLAFSIVMAIQSDHRAASEGILANVWASYIGEDKGDKGISNSEQEVSKSWQELPSLDRRDVSMEVLQRLPSLGRWISMGAETWEELLDGIIPEINNKDHGRNDSAENKGPSSLSSKENTVKVETVTTRHYRGVRRRPWGKYAAEIRDSSRKGARVWLGTFETAEEAALAYDKAALRIRGPKTYLNFPLETVAKAMGIDCSKNDYNVLSTTTSQGNDTSCTFVGSSDKVPVIPRKRVSRDWEVNSELTMMEQPGLKRMACVEGLFPNDFDVVEFQDLGSDYLESLLSSS</sequence>
<proteinExistence type="inferred from homology"/>
<reference evidence="9 10" key="1">
    <citation type="submission" date="2024-01" db="EMBL/GenBank/DDBJ databases">
        <authorList>
            <person name="Waweru B."/>
        </authorList>
    </citation>
    <scope>NUCLEOTIDE SEQUENCE [LARGE SCALE GENOMIC DNA]</scope>
</reference>
<keyword evidence="5" id="KW-0539">Nucleus</keyword>
<dbReference type="PROSITE" id="PS51032">
    <property type="entry name" value="AP2_ERF"/>
    <property type="match status" value="1"/>
</dbReference>
<protein>
    <recommendedName>
        <fullName evidence="8">AP2/ERF domain-containing protein</fullName>
    </recommendedName>
</protein>
<dbReference type="SMART" id="SM00380">
    <property type="entry name" value="AP2"/>
    <property type="match status" value="1"/>
</dbReference>
<keyword evidence="2" id="KW-0805">Transcription regulation</keyword>
<feature type="domain" description="AP2/ERF" evidence="8">
    <location>
        <begin position="137"/>
        <end position="195"/>
    </location>
</feature>
<dbReference type="InterPro" id="IPR044808">
    <property type="entry name" value="ERF_plant"/>
</dbReference>
<evidence type="ECO:0000256" key="5">
    <source>
        <dbReference type="ARBA" id="ARBA00023242"/>
    </source>
</evidence>
<evidence type="ECO:0000256" key="3">
    <source>
        <dbReference type="ARBA" id="ARBA00023125"/>
    </source>
</evidence>
<comment type="subcellular location">
    <subcellularLocation>
        <location evidence="1">Nucleus</location>
    </subcellularLocation>
</comment>
<accession>A0AAV1SGB5</accession>
<evidence type="ECO:0000256" key="6">
    <source>
        <dbReference type="ARBA" id="ARBA00024343"/>
    </source>
</evidence>
<evidence type="ECO:0000256" key="7">
    <source>
        <dbReference type="SAM" id="MobiDB-lite"/>
    </source>
</evidence>
<dbReference type="CDD" id="cd00018">
    <property type="entry name" value="AP2"/>
    <property type="match status" value="1"/>
</dbReference>
<dbReference type="GO" id="GO:0009873">
    <property type="term" value="P:ethylene-activated signaling pathway"/>
    <property type="evidence" value="ECO:0007669"/>
    <property type="project" value="InterPro"/>
</dbReference>
<dbReference type="GO" id="GO:0005634">
    <property type="term" value="C:nucleus"/>
    <property type="evidence" value="ECO:0007669"/>
    <property type="project" value="UniProtKB-SubCell"/>
</dbReference>
<dbReference type="Gene3D" id="3.30.730.10">
    <property type="entry name" value="AP2/ERF domain"/>
    <property type="match status" value="1"/>
</dbReference>
<evidence type="ECO:0000259" key="8">
    <source>
        <dbReference type="PROSITE" id="PS51032"/>
    </source>
</evidence>
<dbReference type="Proteomes" id="UP001314170">
    <property type="component" value="Unassembled WGS sequence"/>
</dbReference>
<dbReference type="PRINTS" id="PR00367">
    <property type="entry name" value="ETHRSPELEMNT"/>
</dbReference>